<feature type="domain" description="ABC transmembrane type-1" evidence="8">
    <location>
        <begin position="131"/>
        <end position="333"/>
    </location>
</feature>
<evidence type="ECO:0000256" key="6">
    <source>
        <dbReference type="ARBA" id="ARBA00023136"/>
    </source>
</evidence>
<dbReference type="PANTHER" id="PTHR43386:SF1">
    <property type="entry name" value="D,D-DIPEPTIDE TRANSPORT SYSTEM PERMEASE PROTEIN DDPC-RELATED"/>
    <property type="match status" value="1"/>
</dbReference>
<dbReference type="GO" id="GO:0005886">
    <property type="term" value="C:plasma membrane"/>
    <property type="evidence" value="ECO:0007669"/>
    <property type="project" value="UniProtKB-SubCell"/>
</dbReference>
<dbReference type="Pfam" id="PF00528">
    <property type="entry name" value="BPD_transp_1"/>
    <property type="match status" value="1"/>
</dbReference>
<dbReference type="AlphaFoldDB" id="A0A8J7GJS3"/>
<dbReference type="PROSITE" id="PS50928">
    <property type="entry name" value="ABC_TM1"/>
    <property type="match status" value="1"/>
</dbReference>
<evidence type="ECO:0000259" key="8">
    <source>
        <dbReference type="PROSITE" id="PS50928"/>
    </source>
</evidence>
<feature type="transmembrane region" description="Helical" evidence="7">
    <location>
        <begin position="173"/>
        <end position="195"/>
    </location>
</feature>
<dbReference type="Gene3D" id="1.10.3720.10">
    <property type="entry name" value="MetI-like"/>
    <property type="match status" value="1"/>
</dbReference>
<comment type="similarity">
    <text evidence="7">Belongs to the binding-protein-dependent transport system permease family.</text>
</comment>
<evidence type="ECO:0000313" key="10">
    <source>
        <dbReference type="Proteomes" id="UP000622552"/>
    </source>
</evidence>
<evidence type="ECO:0000313" key="9">
    <source>
        <dbReference type="EMBL" id="MBG6138865.1"/>
    </source>
</evidence>
<keyword evidence="10" id="KW-1185">Reference proteome</keyword>
<evidence type="ECO:0000256" key="5">
    <source>
        <dbReference type="ARBA" id="ARBA00022989"/>
    </source>
</evidence>
<gene>
    <name evidence="9" type="ORF">IW245_005059</name>
</gene>
<evidence type="ECO:0000256" key="4">
    <source>
        <dbReference type="ARBA" id="ARBA00022692"/>
    </source>
</evidence>
<accession>A0A8J7GJS3</accession>
<dbReference type="CDD" id="cd06261">
    <property type="entry name" value="TM_PBP2"/>
    <property type="match status" value="1"/>
</dbReference>
<dbReference type="InterPro" id="IPR000515">
    <property type="entry name" value="MetI-like"/>
</dbReference>
<keyword evidence="3" id="KW-1003">Cell membrane</keyword>
<keyword evidence="5 7" id="KW-1133">Transmembrane helix</keyword>
<dbReference type="EMBL" id="JADOUF010000001">
    <property type="protein sequence ID" value="MBG6138865.1"/>
    <property type="molecule type" value="Genomic_DNA"/>
</dbReference>
<keyword evidence="6 7" id="KW-0472">Membrane</keyword>
<feature type="transmembrane region" description="Helical" evidence="7">
    <location>
        <begin position="51"/>
        <end position="76"/>
    </location>
</feature>
<keyword evidence="2 7" id="KW-0813">Transport</keyword>
<dbReference type="InterPro" id="IPR035906">
    <property type="entry name" value="MetI-like_sf"/>
</dbReference>
<feature type="transmembrane region" description="Helical" evidence="7">
    <location>
        <begin position="311"/>
        <end position="333"/>
    </location>
</feature>
<dbReference type="InterPro" id="IPR025966">
    <property type="entry name" value="OppC_N"/>
</dbReference>
<dbReference type="Proteomes" id="UP000622552">
    <property type="component" value="Unassembled WGS sequence"/>
</dbReference>
<dbReference type="Pfam" id="PF12911">
    <property type="entry name" value="OppC_N"/>
    <property type="match status" value="1"/>
</dbReference>
<keyword evidence="4 7" id="KW-0812">Transmembrane</keyword>
<feature type="transmembrane region" description="Helical" evidence="7">
    <location>
        <begin position="207"/>
        <end position="226"/>
    </location>
</feature>
<comment type="caution">
    <text evidence="9">The sequence shown here is derived from an EMBL/GenBank/DDBJ whole genome shotgun (WGS) entry which is preliminary data.</text>
</comment>
<proteinExistence type="inferred from homology"/>
<evidence type="ECO:0000256" key="2">
    <source>
        <dbReference type="ARBA" id="ARBA00022448"/>
    </source>
</evidence>
<feature type="transmembrane region" description="Helical" evidence="7">
    <location>
        <begin position="135"/>
        <end position="161"/>
    </location>
</feature>
<evidence type="ECO:0000256" key="3">
    <source>
        <dbReference type="ARBA" id="ARBA00022475"/>
    </source>
</evidence>
<organism evidence="9 10">
    <name type="scientific">Longispora fulva</name>
    <dbReference type="NCBI Taxonomy" id="619741"/>
    <lineage>
        <taxon>Bacteria</taxon>
        <taxon>Bacillati</taxon>
        <taxon>Actinomycetota</taxon>
        <taxon>Actinomycetes</taxon>
        <taxon>Micromonosporales</taxon>
        <taxon>Micromonosporaceae</taxon>
        <taxon>Longispora</taxon>
    </lineage>
</organism>
<evidence type="ECO:0000256" key="1">
    <source>
        <dbReference type="ARBA" id="ARBA00004651"/>
    </source>
</evidence>
<protein>
    <submittedName>
        <fullName evidence="9">Peptide/nickel transport system permease protein</fullName>
    </submittedName>
</protein>
<dbReference type="GO" id="GO:0055085">
    <property type="term" value="P:transmembrane transport"/>
    <property type="evidence" value="ECO:0007669"/>
    <property type="project" value="InterPro"/>
</dbReference>
<sequence>MSDTTSTGTGQAPESGATLVADKPAEKKAAIIGRSPGQLAWLRLRRDRVGVFSLGIVLVFFVVSMLAPLVELIYGYGPTTNNSHLLNEDSLPLGYLGGITFSSDNASNHMHILGVQPGTGRDMFMQLVYGARTSLLISLSATVISLVIGVVIGIVAAYVGGWIDSFLNWFTDYMLAFPFLIFAFAAIPIVNTWLADEKGEVSETSRIWTIIVIFSVFGWMGTARLVRGQVLSLREREYVEAARAAGAGVNHILFRQLLPNLWAPILVTFSLSVPATVTGEAALSFLGIGVVEPTPDWGRMINDSVAWYREQPMYMLIPGISIFILVLAFNLFGDALRDALDPKSTK</sequence>
<comment type="subcellular location">
    <subcellularLocation>
        <location evidence="1 7">Cell membrane</location>
        <topology evidence="1 7">Multi-pass membrane protein</topology>
    </subcellularLocation>
</comment>
<name>A0A8J7GJS3_9ACTN</name>
<dbReference type="SUPFAM" id="SSF161098">
    <property type="entry name" value="MetI-like"/>
    <property type="match status" value="1"/>
</dbReference>
<dbReference type="InterPro" id="IPR050366">
    <property type="entry name" value="BP-dependent_transpt_permease"/>
</dbReference>
<evidence type="ECO:0000256" key="7">
    <source>
        <dbReference type="RuleBase" id="RU363032"/>
    </source>
</evidence>
<reference evidence="9" key="1">
    <citation type="submission" date="2020-11" db="EMBL/GenBank/DDBJ databases">
        <title>Sequencing the genomes of 1000 actinobacteria strains.</title>
        <authorList>
            <person name="Klenk H.-P."/>
        </authorList>
    </citation>
    <scope>NUCLEOTIDE SEQUENCE</scope>
    <source>
        <strain evidence="9">DSM 45356</strain>
    </source>
</reference>
<dbReference type="PANTHER" id="PTHR43386">
    <property type="entry name" value="OLIGOPEPTIDE TRANSPORT SYSTEM PERMEASE PROTEIN APPC"/>
    <property type="match status" value="1"/>
</dbReference>
<dbReference type="RefSeq" id="WP_197005575.1">
    <property type="nucleotide sequence ID" value="NZ_BONS01000009.1"/>
</dbReference>